<dbReference type="EMBL" id="AGNK02006083">
    <property type="status" value="NOT_ANNOTATED_CDS"/>
    <property type="molecule type" value="Genomic_DNA"/>
</dbReference>
<reference evidence="3" key="1">
    <citation type="journal article" date="2012" name="Nat. Biotechnol.">
        <title>Reference genome sequence of the model plant Setaria.</title>
        <authorList>
            <person name="Bennetzen J.L."/>
            <person name="Schmutz J."/>
            <person name="Wang H."/>
            <person name="Percifield R."/>
            <person name="Hawkins J."/>
            <person name="Pontaroli A.C."/>
            <person name="Estep M."/>
            <person name="Feng L."/>
            <person name="Vaughn J.N."/>
            <person name="Grimwood J."/>
            <person name="Jenkins J."/>
            <person name="Barry K."/>
            <person name="Lindquist E."/>
            <person name="Hellsten U."/>
            <person name="Deshpande S."/>
            <person name="Wang X."/>
            <person name="Wu X."/>
            <person name="Mitros T."/>
            <person name="Triplett J."/>
            <person name="Yang X."/>
            <person name="Ye C.Y."/>
            <person name="Mauro-Herrera M."/>
            <person name="Wang L."/>
            <person name="Li P."/>
            <person name="Sharma M."/>
            <person name="Sharma R."/>
            <person name="Ronald P.C."/>
            <person name="Panaud O."/>
            <person name="Kellogg E.A."/>
            <person name="Brutnell T.P."/>
            <person name="Doust A.N."/>
            <person name="Tuskan G.A."/>
            <person name="Rokhsar D."/>
            <person name="Devos K.M."/>
        </authorList>
    </citation>
    <scope>NUCLEOTIDE SEQUENCE [LARGE SCALE GENOMIC DNA]</scope>
    <source>
        <strain evidence="3">cv. Yugu1</strain>
    </source>
</reference>
<evidence type="ECO:0000313" key="3">
    <source>
        <dbReference type="Proteomes" id="UP000004995"/>
    </source>
</evidence>
<organism evidence="2 3">
    <name type="scientific">Setaria italica</name>
    <name type="common">Foxtail millet</name>
    <name type="synonym">Panicum italicum</name>
    <dbReference type="NCBI Taxonomy" id="4555"/>
    <lineage>
        <taxon>Eukaryota</taxon>
        <taxon>Viridiplantae</taxon>
        <taxon>Streptophyta</taxon>
        <taxon>Embryophyta</taxon>
        <taxon>Tracheophyta</taxon>
        <taxon>Spermatophyta</taxon>
        <taxon>Magnoliopsida</taxon>
        <taxon>Liliopsida</taxon>
        <taxon>Poales</taxon>
        <taxon>Poaceae</taxon>
        <taxon>PACMAD clade</taxon>
        <taxon>Panicoideae</taxon>
        <taxon>Panicodae</taxon>
        <taxon>Paniceae</taxon>
        <taxon>Cenchrinae</taxon>
        <taxon>Setaria</taxon>
    </lineage>
</organism>
<dbReference type="Gramene" id="KQK91929">
    <property type="protein sequence ID" value="KQK91929"/>
    <property type="gene ID" value="SETIT_040600mg"/>
</dbReference>
<feature type="region of interest" description="Disordered" evidence="1">
    <location>
        <begin position="1"/>
        <end position="23"/>
    </location>
</feature>
<feature type="compositionally biased region" description="Basic residues" evidence="1">
    <location>
        <begin position="1"/>
        <end position="21"/>
    </location>
</feature>
<reference evidence="2" key="2">
    <citation type="submission" date="2018-08" db="UniProtKB">
        <authorList>
            <consortium name="EnsemblPlants"/>
        </authorList>
    </citation>
    <scope>IDENTIFICATION</scope>
    <source>
        <strain evidence="2">Yugu1</strain>
    </source>
</reference>
<dbReference type="InParanoid" id="K4ANV2"/>
<dbReference type="AlphaFoldDB" id="K4ANV2"/>
<dbReference type="EnsemblPlants" id="KQK91929">
    <property type="protein sequence ID" value="KQK91929"/>
    <property type="gene ID" value="SETIT_040600mg"/>
</dbReference>
<keyword evidence="3" id="KW-1185">Reference proteome</keyword>
<accession>K4ANV2</accession>
<protein>
    <submittedName>
        <fullName evidence="2">Uncharacterized protein</fullName>
    </submittedName>
</protein>
<dbReference type="Proteomes" id="UP000004995">
    <property type="component" value="Unassembled WGS sequence"/>
</dbReference>
<evidence type="ECO:0000256" key="1">
    <source>
        <dbReference type="SAM" id="MobiDB-lite"/>
    </source>
</evidence>
<proteinExistence type="predicted"/>
<sequence length="52" mass="6255">MDGSFHHRSGFHHRPGRRGLRRPQNITEEWTFSMCLLKTCSSFIQKMDSYRK</sequence>
<name>K4ANV2_SETIT</name>
<evidence type="ECO:0000313" key="2">
    <source>
        <dbReference type="EnsemblPlants" id="KQK91929"/>
    </source>
</evidence>
<dbReference type="HOGENOM" id="CLU_3090928_0_0_1"/>